<protein>
    <submittedName>
        <fullName evidence="2">ATP-binding protein</fullName>
    </submittedName>
</protein>
<dbReference type="AlphaFoldDB" id="A0A7T4PJ55"/>
<accession>A0A7T4PJ55</accession>
<evidence type="ECO:0000313" key="3">
    <source>
        <dbReference type="Proteomes" id="UP000596130"/>
    </source>
</evidence>
<dbReference type="GO" id="GO:0005524">
    <property type="term" value="F:ATP binding"/>
    <property type="evidence" value="ECO:0007669"/>
    <property type="project" value="UniProtKB-KW"/>
</dbReference>
<keyword evidence="1" id="KW-0732">Signal</keyword>
<reference evidence="2 3" key="1">
    <citation type="submission" date="2020-12" db="EMBL/GenBank/DDBJ databases">
        <title>Identification and biosynthesis of polyene macrolides produced by Streptomyces alfalfae Men-myco-93-63.</title>
        <authorList>
            <person name="Liu D."/>
            <person name="Li Y."/>
            <person name="Liu L."/>
            <person name="Han X."/>
            <person name="Shen F."/>
        </authorList>
    </citation>
    <scope>NUCLEOTIDE SEQUENCE [LARGE SCALE GENOMIC DNA]</scope>
    <source>
        <strain evidence="2 3">Men-myco-93-63</strain>
    </source>
</reference>
<proteinExistence type="predicted"/>
<evidence type="ECO:0000313" key="2">
    <source>
        <dbReference type="EMBL" id="QQC91034.1"/>
    </source>
</evidence>
<dbReference type="RefSeq" id="WP_198503488.1">
    <property type="nucleotide sequence ID" value="NZ_CP060742.1"/>
</dbReference>
<feature type="signal peptide" evidence="1">
    <location>
        <begin position="1"/>
        <end position="28"/>
    </location>
</feature>
<keyword evidence="2" id="KW-0547">Nucleotide-binding</keyword>
<organism evidence="2 3">
    <name type="scientific">Streptomyces alfalfae</name>
    <dbReference type="NCBI Taxonomy" id="1642299"/>
    <lineage>
        <taxon>Bacteria</taxon>
        <taxon>Bacillati</taxon>
        <taxon>Actinomycetota</taxon>
        <taxon>Actinomycetes</taxon>
        <taxon>Kitasatosporales</taxon>
        <taxon>Streptomycetaceae</taxon>
        <taxon>Streptomyces</taxon>
    </lineage>
</organism>
<keyword evidence="2" id="KW-0067">ATP-binding</keyword>
<gene>
    <name evidence="2" type="ORF">I8755_23460</name>
</gene>
<evidence type="ECO:0000256" key="1">
    <source>
        <dbReference type="SAM" id="SignalP"/>
    </source>
</evidence>
<feature type="chain" id="PRO_5032719967" evidence="1">
    <location>
        <begin position="29"/>
        <end position="115"/>
    </location>
</feature>
<sequence>MKQTAAKTLGVAALGVAFAAAGAGAANAAPATPAPAVLGAVASALPAGHTAETLPAGAPESVAAGQGALLGGMAAAQPAAEAAVQSLTSTDRDRALGAVLDGLPVSGSGLNGLPL</sequence>
<dbReference type="Proteomes" id="UP000596130">
    <property type="component" value="Chromosome"/>
</dbReference>
<dbReference type="EMBL" id="CP065959">
    <property type="protein sequence ID" value="QQC91034.1"/>
    <property type="molecule type" value="Genomic_DNA"/>
</dbReference>
<name>A0A7T4PJ55_9ACTN</name>